<dbReference type="PANTHER" id="PTHR21198">
    <property type="entry name" value="GLUTAMATE RACEMASE"/>
    <property type="match status" value="1"/>
</dbReference>
<dbReference type="Pfam" id="PF01177">
    <property type="entry name" value="Asp_Glu_race"/>
    <property type="match status" value="1"/>
</dbReference>
<protein>
    <submittedName>
        <fullName evidence="3">Aspartate racemase</fullName>
    </submittedName>
</protein>
<dbReference type="NCBIfam" id="TIGR00035">
    <property type="entry name" value="asp_race"/>
    <property type="match status" value="1"/>
</dbReference>
<dbReference type="EMBL" id="BMZH01000003">
    <property type="protein sequence ID" value="GHA88545.1"/>
    <property type="molecule type" value="Genomic_DNA"/>
</dbReference>
<comment type="caution">
    <text evidence="3">The sequence shown here is derived from an EMBL/GenBank/DDBJ whole genome shotgun (WGS) entry which is preliminary data.</text>
</comment>
<dbReference type="InterPro" id="IPR033134">
    <property type="entry name" value="Asp/Glu_racemase_AS_2"/>
</dbReference>
<proteinExistence type="inferred from homology"/>
<dbReference type="Gene3D" id="3.40.50.1860">
    <property type="match status" value="2"/>
</dbReference>
<dbReference type="InterPro" id="IPR015942">
    <property type="entry name" value="Asp/Glu/hydantoin_racemase"/>
</dbReference>
<comment type="similarity">
    <text evidence="1">Belongs to the aspartate/glutamate racemases family.</text>
</comment>
<gene>
    <name evidence="3" type="ORF">GCM10009069_09370</name>
</gene>
<reference evidence="3" key="2">
    <citation type="submission" date="2020-09" db="EMBL/GenBank/DDBJ databases">
        <authorList>
            <person name="Sun Q."/>
            <person name="Kim S."/>
        </authorList>
    </citation>
    <scope>NUCLEOTIDE SEQUENCE</scope>
    <source>
        <strain evidence="3">KCTC 32513</strain>
    </source>
</reference>
<dbReference type="InterPro" id="IPR001920">
    <property type="entry name" value="Asp/Glu_race"/>
</dbReference>
<dbReference type="SUPFAM" id="SSF53681">
    <property type="entry name" value="Aspartate/glutamate racemase"/>
    <property type="match status" value="2"/>
</dbReference>
<keyword evidence="2" id="KW-0413">Isomerase</keyword>
<reference evidence="3" key="1">
    <citation type="journal article" date="2014" name="Int. J. Syst. Evol. Microbiol.">
        <title>Complete genome sequence of Corynebacterium casei LMG S-19264T (=DSM 44701T), isolated from a smear-ripened cheese.</title>
        <authorList>
            <consortium name="US DOE Joint Genome Institute (JGI-PGF)"/>
            <person name="Walter F."/>
            <person name="Albersmeier A."/>
            <person name="Kalinowski J."/>
            <person name="Ruckert C."/>
        </authorList>
    </citation>
    <scope>NUCLEOTIDE SEQUENCE</scope>
    <source>
        <strain evidence="3">KCTC 32513</strain>
    </source>
</reference>
<sequence>MTSFLPASPSMKTIGVLGGMSTASTLQYYELLCSLTTARLGGLHSPRLLIRSVDFGLVAHLQNQGAWGVLGQMLAERAEELERGGAEMIVLATNTMHKVVPRMMRDVTIPLIHIADATAAHILAGGFSHPGLIGTKFTMEDRFYLDRLRAEGLQPIVPEAADRDVIHTVIFEELCRHDVRQGSRADFIKVAERLKQMGADCLILGCTEVGLLLNPDNTPLPVFDTTQIHCEAALDAALSELKQSLTIELK</sequence>
<accession>A0A8J3CQU5</accession>
<dbReference type="GO" id="GO:0047661">
    <property type="term" value="F:amino-acid racemase activity"/>
    <property type="evidence" value="ECO:0007669"/>
    <property type="project" value="InterPro"/>
</dbReference>
<evidence type="ECO:0000313" key="4">
    <source>
        <dbReference type="Proteomes" id="UP000634004"/>
    </source>
</evidence>
<evidence type="ECO:0000256" key="1">
    <source>
        <dbReference type="ARBA" id="ARBA00007847"/>
    </source>
</evidence>
<organism evidence="3 4">
    <name type="scientific">Algimonas arctica</name>
    <dbReference type="NCBI Taxonomy" id="1479486"/>
    <lineage>
        <taxon>Bacteria</taxon>
        <taxon>Pseudomonadati</taxon>
        <taxon>Pseudomonadota</taxon>
        <taxon>Alphaproteobacteria</taxon>
        <taxon>Maricaulales</taxon>
        <taxon>Robiginitomaculaceae</taxon>
        <taxon>Algimonas</taxon>
    </lineage>
</organism>
<dbReference type="InterPro" id="IPR004380">
    <property type="entry name" value="Asp_race"/>
</dbReference>
<evidence type="ECO:0000256" key="2">
    <source>
        <dbReference type="ARBA" id="ARBA00023235"/>
    </source>
</evidence>
<evidence type="ECO:0000313" key="3">
    <source>
        <dbReference type="EMBL" id="GHA88545.1"/>
    </source>
</evidence>
<dbReference type="Proteomes" id="UP000634004">
    <property type="component" value="Unassembled WGS sequence"/>
</dbReference>
<keyword evidence="4" id="KW-1185">Reference proteome</keyword>
<dbReference type="PROSITE" id="PS00924">
    <property type="entry name" value="ASP_GLU_RACEMASE_2"/>
    <property type="match status" value="1"/>
</dbReference>
<dbReference type="PANTHER" id="PTHR21198:SF7">
    <property type="entry name" value="ASPARTATE-GLUTAMATE RACEMASE FAMILY"/>
    <property type="match status" value="1"/>
</dbReference>
<name>A0A8J3CQU5_9PROT</name>
<dbReference type="AlphaFoldDB" id="A0A8J3CQU5"/>